<sequence length="152" mass="17018">MQVADLVLSPSPYGDRLPGRPASSTTTVGYRIMLTTDQWRRIYPLFRLYAPSFIITAVHTSSSLNLKGCSLTTGHNYSPDKSGNHLRKPKLSSAENESLFQHAFWVIDAGHRDMGPGRTHAVPSPRPWSLSVTYRLQMMAFFRSSRSGGYSR</sequence>
<dbReference type="HOGENOM" id="CLU_1722140_0_0_1"/>
<organism evidence="1 2">
    <name type="scientific">Ceriporiopsis subvermispora (strain B)</name>
    <name type="common">White-rot fungus</name>
    <name type="synonym">Gelatoporia subvermispora</name>
    <dbReference type="NCBI Taxonomy" id="914234"/>
    <lineage>
        <taxon>Eukaryota</taxon>
        <taxon>Fungi</taxon>
        <taxon>Dikarya</taxon>
        <taxon>Basidiomycota</taxon>
        <taxon>Agaricomycotina</taxon>
        <taxon>Agaricomycetes</taxon>
        <taxon>Polyporales</taxon>
        <taxon>Gelatoporiaceae</taxon>
        <taxon>Gelatoporia</taxon>
    </lineage>
</organism>
<accession>M2P8K6</accession>
<dbReference type="AlphaFoldDB" id="M2P8K6"/>
<name>M2P8K6_CERS8</name>
<dbReference type="EMBL" id="KB445816">
    <property type="protein sequence ID" value="EMD31729.1"/>
    <property type="molecule type" value="Genomic_DNA"/>
</dbReference>
<reference evidence="1 2" key="1">
    <citation type="journal article" date="2012" name="Proc. Natl. Acad. Sci. U.S.A.">
        <title>Comparative genomics of Ceriporiopsis subvermispora and Phanerochaete chrysosporium provide insight into selective ligninolysis.</title>
        <authorList>
            <person name="Fernandez-Fueyo E."/>
            <person name="Ruiz-Duenas F.J."/>
            <person name="Ferreira P."/>
            <person name="Floudas D."/>
            <person name="Hibbett D.S."/>
            <person name="Canessa P."/>
            <person name="Larrondo L.F."/>
            <person name="James T.Y."/>
            <person name="Seelenfreund D."/>
            <person name="Lobos S."/>
            <person name="Polanco R."/>
            <person name="Tello M."/>
            <person name="Honda Y."/>
            <person name="Watanabe T."/>
            <person name="Watanabe T."/>
            <person name="Ryu J.S."/>
            <person name="Kubicek C.P."/>
            <person name="Schmoll M."/>
            <person name="Gaskell J."/>
            <person name="Hammel K.E."/>
            <person name="St John F.J."/>
            <person name="Vanden Wymelenberg A."/>
            <person name="Sabat G."/>
            <person name="Splinter BonDurant S."/>
            <person name="Syed K."/>
            <person name="Yadav J.S."/>
            <person name="Doddapaneni H."/>
            <person name="Subramanian V."/>
            <person name="Lavin J.L."/>
            <person name="Oguiza J.A."/>
            <person name="Perez G."/>
            <person name="Pisabarro A.G."/>
            <person name="Ramirez L."/>
            <person name="Santoyo F."/>
            <person name="Master E."/>
            <person name="Coutinho P.M."/>
            <person name="Henrissat B."/>
            <person name="Lombard V."/>
            <person name="Magnuson J.K."/>
            <person name="Kuees U."/>
            <person name="Hori C."/>
            <person name="Igarashi K."/>
            <person name="Samejima M."/>
            <person name="Held B.W."/>
            <person name="Barry K.W."/>
            <person name="LaButti K.M."/>
            <person name="Lapidus A."/>
            <person name="Lindquist E.A."/>
            <person name="Lucas S.M."/>
            <person name="Riley R."/>
            <person name="Salamov A.A."/>
            <person name="Hoffmeister D."/>
            <person name="Schwenk D."/>
            <person name="Hadar Y."/>
            <person name="Yarden O."/>
            <person name="de Vries R.P."/>
            <person name="Wiebenga A."/>
            <person name="Stenlid J."/>
            <person name="Eastwood D."/>
            <person name="Grigoriev I.V."/>
            <person name="Berka R.M."/>
            <person name="Blanchette R.A."/>
            <person name="Kersten P."/>
            <person name="Martinez A.T."/>
            <person name="Vicuna R."/>
            <person name="Cullen D."/>
        </authorList>
    </citation>
    <scope>NUCLEOTIDE SEQUENCE [LARGE SCALE GENOMIC DNA]</scope>
    <source>
        <strain evidence="1 2">B</strain>
    </source>
</reference>
<dbReference type="Proteomes" id="UP000016930">
    <property type="component" value="Unassembled WGS sequence"/>
</dbReference>
<keyword evidence="2" id="KW-1185">Reference proteome</keyword>
<evidence type="ECO:0000313" key="1">
    <source>
        <dbReference type="EMBL" id="EMD31729.1"/>
    </source>
</evidence>
<evidence type="ECO:0000313" key="2">
    <source>
        <dbReference type="Proteomes" id="UP000016930"/>
    </source>
</evidence>
<gene>
    <name evidence="1" type="ORF">CERSUDRAFT_119591</name>
</gene>
<protein>
    <submittedName>
        <fullName evidence="1">Uncharacterized protein</fullName>
    </submittedName>
</protein>
<proteinExistence type="predicted"/>